<feature type="non-terminal residue" evidence="3">
    <location>
        <position position="113"/>
    </location>
</feature>
<dbReference type="PANTHER" id="PTHR30544">
    <property type="entry name" value="23S RRNA METHYLTRANSFERASE"/>
    <property type="match status" value="1"/>
</dbReference>
<dbReference type="GO" id="GO:0070475">
    <property type="term" value="P:rRNA base methylation"/>
    <property type="evidence" value="ECO:0007669"/>
    <property type="project" value="TreeGrafter"/>
</dbReference>
<evidence type="ECO:0000313" key="3">
    <source>
        <dbReference type="EMBL" id="GMH51780.1"/>
    </source>
</evidence>
<keyword evidence="4" id="KW-1185">Reference proteome</keyword>
<comment type="caution">
    <text evidence="3">The sequence shown here is derived from an EMBL/GenBank/DDBJ whole genome shotgun (WGS) entry which is preliminary data.</text>
</comment>
<dbReference type="GO" id="GO:0030488">
    <property type="term" value="P:tRNA methylation"/>
    <property type="evidence" value="ECO:0007669"/>
    <property type="project" value="TreeGrafter"/>
</dbReference>
<dbReference type="PANTHER" id="PTHR30544:SF5">
    <property type="entry name" value="RADICAL SAM CORE DOMAIN-CONTAINING PROTEIN"/>
    <property type="match status" value="1"/>
</dbReference>
<dbReference type="OrthoDB" id="538249at2759"/>
<dbReference type="Gene3D" id="3.20.20.70">
    <property type="entry name" value="Aldolase class I"/>
    <property type="match status" value="1"/>
</dbReference>
<keyword evidence="2" id="KW-0479">Metal-binding</keyword>
<dbReference type="Proteomes" id="UP001165082">
    <property type="component" value="Unassembled WGS sequence"/>
</dbReference>
<sequence length="113" mass="12187">MTLPELQSMCSSFGYPSYRGTQLHTYIRTHGVLDVSSMSLLPLPLRSLLSAHTVPTTLSLLGPSAGSLTSRDGTIKRSYRLPTGHLIESVLMPYKSHYTACISSQVGCAQGCV</sequence>
<dbReference type="InterPro" id="IPR013785">
    <property type="entry name" value="Aldolase_TIM"/>
</dbReference>
<proteinExistence type="predicted"/>
<keyword evidence="2" id="KW-0004">4Fe-4S</keyword>
<dbReference type="InterPro" id="IPR040072">
    <property type="entry name" value="Methyltransferase_A"/>
</dbReference>
<dbReference type="AlphaFoldDB" id="A0A9W6ZK68"/>
<dbReference type="EMBL" id="BRXZ01001994">
    <property type="protein sequence ID" value="GMH51780.1"/>
    <property type="molecule type" value="Genomic_DNA"/>
</dbReference>
<evidence type="ECO:0000256" key="1">
    <source>
        <dbReference type="ARBA" id="ARBA00001966"/>
    </source>
</evidence>
<gene>
    <name evidence="3" type="ORF">TrRE_jg7683</name>
</gene>
<dbReference type="GO" id="GO:0051539">
    <property type="term" value="F:4 iron, 4 sulfur cluster binding"/>
    <property type="evidence" value="ECO:0007669"/>
    <property type="project" value="UniProtKB-KW"/>
</dbReference>
<evidence type="ECO:0000256" key="2">
    <source>
        <dbReference type="ARBA" id="ARBA00022485"/>
    </source>
</evidence>
<evidence type="ECO:0000313" key="4">
    <source>
        <dbReference type="Proteomes" id="UP001165082"/>
    </source>
</evidence>
<name>A0A9W6ZK68_9STRA</name>
<accession>A0A9W6ZK68</accession>
<protein>
    <submittedName>
        <fullName evidence="3">Uncharacterized protein</fullName>
    </submittedName>
</protein>
<comment type="cofactor">
    <cofactor evidence="1">
        <name>[4Fe-4S] cluster</name>
        <dbReference type="ChEBI" id="CHEBI:49883"/>
    </cofactor>
</comment>
<reference evidence="3" key="1">
    <citation type="submission" date="2022-07" db="EMBL/GenBank/DDBJ databases">
        <title>Genome analysis of Parmales, a sister group of diatoms, reveals the evolutionary specialization of diatoms from phago-mixotrophs to photoautotrophs.</title>
        <authorList>
            <person name="Ban H."/>
            <person name="Sato S."/>
            <person name="Yoshikawa S."/>
            <person name="Kazumasa Y."/>
            <person name="Nakamura Y."/>
            <person name="Ichinomiya M."/>
            <person name="Saitoh K."/>
            <person name="Sato N."/>
            <person name="Blanc-Mathieu R."/>
            <person name="Endo H."/>
            <person name="Kuwata A."/>
            <person name="Ogata H."/>
        </authorList>
    </citation>
    <scope>NUCLEOTIDE SEQUENCE</scope>
</reference>
<keyword evidence="2" id="KW-0408">Iron</keyword>
<keyword evidence="2" id="KW-0411">Iron-sulfur</keyword>
<organism evidence="3 4">
    <name type="scientific">Triparma retinervis</name>
    <dbReference type="NCBI Taxonomy" id="2557542"/>
    <lineage>
        <taxon>Eukaryota</taxon>
        <taxon>Sar</taxon>
        <taxon>Stramenopiles</taxon>
        <taxon>Ochrophyta</taxon>
        <taxon>Bolidophyceae</taxon>
        <taxon>Parmales</taxon>
        <taxon>Triparmaceae</taxon>
        <taxon>Triparma</taxon>
    </lineage>
</organism>
<dbReference type="Gene3D" id="1.10.150.530">
    <property type="match status" value="1"/>
</dbReference>